<dbReference type="EMBL" id="JANDBC010000001">
    <property type="protein sequence ID" value="MCP9290655.1"/>
    <property type="molecule type" value="Genomic_DNA"/>
</dbReference>
<evidence type="ECO:0000256" key="6">
    <source>
        <dbReference type="PIRSR" id="PIRSR611782-1"/>
    </source>
</evidence>
<comment type="caution">
    <text evidence="9">The sequence shown here is derived from an EMBL/GenBank/DDBJ whole genome shotgun (WGS) entry which is preliminary data.</text>
</comment>
<feature type="domain" description="PDZ" evidence="8">
    <location>
        <begin position="380"/>
        <end position="485"/>
    </location>
</feature>
<evidence type="ECO:0000256" key="3">
    <source>
        <dbReference type="ARBA" id="ARBA00022737"/>
    </source>
</evidence>
<feature type="binding site" evidence="7">
    <location>
        <begin position="236"/>
        <end position="238"/>
    </location>
    <ligand>
        <name>substrate</name>
    </ligand>
</feature>
<evidence type="ECO:0000256" key="2">
    <source>
        <dbReference type="ARBA" id="ARBA00022729"/>
    </source>
</evidence>
<feature type="binding site" evidence="7">
    <location>
        <position position="155"/>
    </location>
    <ligand>
        <name>substrate</name>
    </ligand>
</feature>
<keyword evidence="10" id="KW-1185">Reference proteome</keyword>
<evidence type="ECO:0000256" key="7">
    <source>
        <dbReference type="PIRSR" id="PIRSR611782-2"/>
    </source>
</evidence>
<protein>
    <submittedName>
        <fullName evidence="9">Do family serine endopeptidase</fullName>
        <ecNumber evidence="9">3.4.21.107</ecNumber>
    </submittedName>
</protein>
<evidence type="ECO:0000256" key="5">
    <source>
        <dbReference type="ARBA" id="ARBA00022825"/>
    </source>
</evidence>
<evidence type="ECO:0000313" key="9">
    <source>
        <dbReference type="EMBL" id="MCP9290655.1"/>
    </source>
</evidence>
<feature type="active site" description="Charge relay system" evidence="6">
    <location>
        <position position="155"/>
    </location>
</feature>
<dbReference type="GO" id="GO:0006508">
    <property type="term" value="P:proteolysis"/>
    <property type="evidence" value="ECO:0007669"/>
    <property type="project" value="UniProtKB-KW"/>
</dbReference>
<evidence type="ECO:0000256" key="1">
    <source>
        <dbReference type="ARBA" id="ARBA00022670"/>
    </source>
</evidence>
<dbReference type="PANTHER" id="PTHR43343">
    <property type="entry name" value="PEPTIDASE S12"/>
    <property type="match status" value="1"/>
</dbReference>
<dbReference type="PANTHER" id="PTHR43343:SF3">
    <property type="entry name" value="PROTEASE DO-LIKE 8, CHLOROPLASTIC"/>
    <property type="match status" value="1"/>
</dbReference>
<feature type="active site" description="Charge relay system" evidence="6">
    <location>
        <position position="125"/>
    </location>
</feature>
<dbReference type="SMART" id="SM00228">
    <property type="entry name" value="PDZ"/>
    <property type="match status" value="2"/>
</dbReference>
<dbReference type="EC" id="3.4.21.107" evidence="9"/>
<reference evidence="9" key="1">
    <citation type="submission" date="2022-06" db="EMBL/GenBank/DDBJ databases">
        <title>Gracilimonas sp. CAU 1638 isolated from sea sediment.</title>
        <authorList>
            <person name="Kim W."/>
        </authorList>
    </citation>
    <scope>NUCLEOTIDE SEQUENCE</scope>
    <source>
        <strain evidence="9">CAU 1638</strain>
    </source>
</reference>
<keyword evidence="5" id="KW-0720">Serine protease</keyword>
<dbReference type="InterPro" id="IPR009003">
    <property type="entry name" value="Peptidase_S1_PA"/>
</dbReference>
<feature type="active site" description="Charge relay system" evidence="6">
    <location>
        <position position="238"/>
    </location>
</feature>
<dbReference type="Gene3D" id="2.40.10.120">
    <property type="match status" value="1"/>
</dbReference>
<keyword evidence="2" id="KW-0732">Signal</keyword>
<name>A0A9X2L1N2_9BACT</name>
<dbReference type="RefSeq" id="WP_255132929.1">
    <property type="nucleotide sequence ID" value="NZ_JANDBC010000001.1"/>
</dbReference>
<dbReference type="InterPro" id="IPR051201">
    <property type="entry name" value="Chloro_Bact_Ser_Proteases"/>
</dbReference>
<gene>
    <name evidence="9" type="ORF">NM125_03540</name>
</gene>
<evidence type="ECO:0000256" key="4">
    <source>
        <dbReference type="ARBA" id="ARBA00022801"/>
    </source>
</evidence>
<dbReference type="Pfam" id="PF13180">
    <property type="entry name" value="PDZ_2"/>
    <property type="match status" value="2"/>
</dbReference>
<dbReference type="Gene3D" id="2.30.42.10">
    <property type="match status" value="2"/>
</dbReference>
<dbReference type="InterPro" id="IPR011782">
    <property type="entry name" value="Pept_S1C_Do"/>
</dbReference>
<keyword evidence="3" id="KW-0677">Repeat</keyword>
<accession>A0A9X2L1N2</accession>
<evidence type="ECO:0000313" key="10">
    <source>
        <dbReference type="Proteomes" id="UP001139125"/>
    </source>
</evidence>
<dbReference type="InterPro" id="IPR001478">
    <property type="entry name" value="PDZ"/>
</dbReference>
<dbReference type="Pfam" id="PF13365">
    <property type="entry name" value="Trypsin_2"/>
    <property type="match status" value="1"/>
</dbReference>
<dbReference type="NCBIfam" id="TIGR02037">
    <property type="entry name" value="degP_htrA_DO"/>
    <property type="match status" value="1"/>
</dbReference>
<dbReference type="SUPFAM" id="SSF50156">
    <property type="entry name" value="PDZ domain-like"/>
    <property type="match status" value="2"/>
</dbReference>
<proteinExistence type="predicted"/>
<sequence length="495" mass="53840">MSTTVKNIFGVAAAVVVLLGFNLAIDSDSVTLPDSTTNHKVESAEEKPVASLKDFNDAIVDIAENTNPSVVTITTKRVEEVRVVNPFSQFFGNPRGEGETRERVQRGLGSGVIVSDEGYILTNNHVIEQADEIQVRLFDGNEVDAELIGTDPQTDIAVLRIDVDNPPSVPMGNSDELKVGSFVLAIGSPLSENLAHTVSFGIVSAKGRNIGLIQNRQEQWVGYEDFIQTDAAINPGNSGGALIDINGELVGINSAIASRSGGNDGIGFTIPINLAKRIMNDLVDDGEVSRGYLGMYMAGEVDQTMARGLGLGDIRGIMVGRVEEDGPADKAGLQEKDIIISLNGDKVKDWASFRTRIAAYKPGDEIALGIIRDEDNMTLDVTLGKRPQEQTASIAPQNKEEMDERLGFTVRELSSEIRSQLNIENETEGVVVLEVRDGSNAYERGLRSRDIITEVGRTPIDSTKDFYEQLEEIESDVVLLTIKRNDLEQYIAFEI</sequence>
<evidence type="ECO:0000259" key="8">
    <source>
        <dbReference type="PROSITE" id="PS50106"/>
    </source>
</evidence>
<dbReference type="InterPro" id="IPR001940">
    <property type="entry name" value="Peptidase_S1C"/>
</dbReference>
<organism evidence="9 10">
    <name type="scientific">Gracilimonas sediminicola</name>
    <dbReference type="NCBI Taxonomy" id="2952158"/>
    <lineage>
        <taxon>Bacteria</taxon>
        <taxon>Pseudomonadati</taxon>
        <taxon>Balneolota</taxon>
        <taxon>Balneolia</taxon>
        <taxon>Balneolales</taxon>
        <taxon>Balneolaceae</taxon>
        <taxon>Gracilimonas</taxon>
    </lineage>
</organism>
<feature type="binding site" evidence="7">
    <location>
        <position position="125"/>
    </location>
    <ligand>
        <name>substrate</name>
    </ligand>
</feature>
<dbReference type="GO" id="GO:0004252">
    <property type="term" value="F:serine-type endopeptidase activity"/>
    <property type="evidence" value="ECO:0007669"/>
    <property type="project" value="InterPro"/>
</dbReference>
<feature type="domain" description="PDZ" evidence="8">
    <location>
        <begin position="282"/>
        <end position="374"/>
    </location>
</feature>
<dbReference type="PROSITE" id="PS50106">
    <property type="entry name" value="PDZ"/>
    <property type="match status" value="2"/>
</dbReference>
<dbReference type="Proteomes" id="UP001139125">
    <property type="component" value="Unassembled WGS sequence"/>
</dbReference>
<keyword evidence="1" id="KW-0645">Protease</keyword>
<keyword evidence="4 9" id="KW-0378">Hydrolase</keyword>
<dbReference type="PRINTS" id="PR00834">
    <property type="entry name" value="PROTEASES2C"/>
</dbReference>
<dbReference type="InterPro" id="IPR036034">
    <property type="entry name" value="PDZ_sf"/>
</dbReference>
<dbReference type="AlphaFoldDB" id="A0A9X2L1N2"/>
<dbReference type="SUPFAM" id="SSF50494">
    <property type="entry name" value="Trypsin-like serine proteases"/>
    <property type="match status" value="1"/>
</dbReference>